<feature type="region of interest" description="Disordered" evidence="1">
    <location>
        <begin position="221"/>
        <end position="268"/>
    </location>
</feature>
<feature type="compositionally biased region" description="Low complexity" evidence="1">
    <location>
        <begin position="111"/>
        <end position="123"/>
    </location>
</feature>
<evidence type="ECO:0000313" key="3">
    <source>
        <dbReference type="EMBL" id="SGZ55663.1"/>
    </source>
</evidence>
<dbReference type="PANTHER" id="PTHR36167:SF4">
    <property type="entry name" value="FUNGAL N-TERMINAL DOMAIN-CONTAINING PROTEIN"/>
    <property type="match status" value="1"/>
</dbReference>
<dbReference type="STRING" id="45354.A0A1L0BWD2"/>
<name>A0A1L0BWD2_9ASCO</name>
<dbReference type="InterPro" id="IPR039327">
    <property type="entry name" value="CON7-like"/>
</dbReference>
<dbReference type="Proteomes" id="UP000182334">
    <property type="component" value="Chromosome V"/>
</dbReference>
<feature type="region of interest" description="Disordered" evidence="1">
    <location>
        <begin position="25"/>
        <end position="44"/>
    </location>
</feature>
<feature type="region of interest" description="Disordered" evidence="1">
    <location>
        <begin position="104"/>
        <end position="130"/>
    </location>
</feature>
<feature type="compositionally biased region" description="Low complexity" evidence="1">
    <location>
        <begin position="248"/>
        <end position="265"/>
    </location>
</feature>
<evidence type="ECO:0000313" key="4">
    <source>
        <dbReference type="Proteomes" id="UP000182334"/>
    </source>
</evidence>
<dbReference type="AlphaFoldDB" id="A0A1L0BWD2"/>
<dbReference type="InterPro" id="IPR013087">
    <property type="entry name" value="Znf_C2H2_type"/>
</dbReference>
<evidence type="ECO:0000256" key="1">
    <source>
        <dbReference type="SAM" id="MobiDB-lite"/>
    </source>
</evidence>
<dbReference type="OrthoDB" id="1939603at2759"/>
<organism evidence="3 4">
    <name type="scientific">Sungouiella intermedia</name>
    <dbReference type="NCBI Taxonomy" id="45354"/>
    <lineage>
        <taxon>Eukaryota</taxon>
        <taxon>Fungi</taxon>
        <taxon>Dikarya</taxon>
        <taxon>Ascomycota</taxon>
        <taxon>Saccharomycotina</taxon>
        <taxon>Pichiomycetes</taxon>
        <taxon>Metschnikowiaceae</taxon>
        <taxon>Sungouiella</taxon>
    </lineage>
</organism>
<dbReference type="GO" id="GO:0006355">
    <property type="term" value="P:regulation of DNA-templated transcription"/>
    <property type="evidence" value="ECO:0007669"/>
    <property type="project" value="InterPro"/>
</dbReference>
<feature type="region of interest" description="Disordered" evidence="1">
    <location>
        <begin position="356"/>
        <end position="383"/>
    </location>
</feature>
<feature type="compositionally biased region" description="Basic and acidic residues" evidence="1">
    <location>
        <begin position="228"/>
        <end position="240"/>
    </location>
</feature>
<dbReference type="PROSITE" id="PS00028">
    <property type="entry name" value="ZINC_FINGER_C2H2_1"/>
    <property type="match status" value="1"/>
</dbReference>
<keyword evidence="4" id="KW-1185">Reference proteome</keyword>
<dbReference type="EMBL" id="LT635760">
    <property type="protein sequence ID" value="SGZ55663.1"/>
    <property type="molecule type" value="Genomic_DNA"/>
</dbReference>
<proteinExistence type="predicted"/>
<accession>A0A1L0BWD2</accession>
<sequence>MASPDTDACGSSPKVSIPLILNAESTQRKALPPRLPPPSLLSRHDFAFDRDHKPFTAARAPLPSTSPQQASHFVSPAPHPQLLQLLHQHRQMPMYLNHHESAYHLQHPHHQQQPQLPMHQIPPHQHHHPAQSMGLPMGGMGVQTMLTPYPMMHMANYGYNPYPTPASQVVVSPSHQLQPQNKHRRFRRRYYQIHRKYNCTFAGCTKSYGLLNHLNTHIVTKKHGLRKSKSDFKHAEKDDESKDDDNDASSSTNSTTTPSTEITNADIEMKTEGDIAISGITHGTNAASDMSHTVNAVAGTVAPDTHEVVTKKYASESLTDMVTDISGATNTSTHNETKIVLPPPKWTSGSAALTLPSISASPNDGPIKLPSLPSVVGRRSPLP</sequence>
<gene>
    <name evidence="3" type="ORF">SAMEA4029010_CIC11G00000000959</name>
</gene>
<reference evidence="3 4" key="1">
    <citation type="submission" date="2016-10" db="EMBL/GenBank/DDBJ databases">
        <authorList>
            <person name="de Groot N.N."/>
        </authorList>
    </citation>
    <scope>NUCLEOTIDE SEQUENCE [LARGE SCALE GENOMIC DNA]</scope>
    <source>
        <strain evidence="3 4">CBS 141442</strain>
    </source>
</reference>
<feature type="domain" description="C2H2-type" evidence="2">
    <location>
        <begin position="199"/>
        <end position="223"/>
    </location>
</feature>
<protein>
    <submittedName>
        <fullName evidence="3">CIC11C00000000959</fullName>
    </submittedName>
</protein>
<dbReference type="PANTHER" id="PTHR36167">
    <property type="entry name" value="C2H2 FINGER DOMAIN TRANSCRIPTION FACTOR (EUROFUNG)-RELATED"/>
    <property type="match status" value="1"/>
</dbReference>
<evidence type="ECO:0000259" key="2">
    <source>
        <dbReference type="PROSITE" id="PS00028"/>
    </source>
</evidence>